<feature type="region of interest" description="Disordered" evidence="1">
    <location>
        <begin position="83"/>
        <end position="125"/>
    </location>
</feature>
<feature type="region of interest" description="Disordered" evidence="1">
    <location>
        <begin position="1"/>
        <end position="21"/>
    </location>
</feature>
<evidence type="ECO:0000313" key="3">
    <source>
        <dbReference type="Proteomes" id="UP000001876"/>
    </source>
</evidence>
<feature type="compositionally biased region" description="Low complexity" evidence="1">
    <location>
        <begin position="110"/>
        <end position="119"/>
    </location>
</feature>
<name>C1MMG5_MICPC</name>
<dbReference type="KEGG" id="mpp:MICPUCDRAFT_38889"/>
<dbReference type="OrthoDB" id="10629263at2759"/>
<dbReference type="GeneID" id="9682364"/>
<sequence length="141" mass="14806">MLRVAPSPLSARPPARRHRGRARAVVAAKDAKTLAPVKPEGKVERVSLVPTDVPPARSAAVGIGGALVVSGIAALNIRHNKRAEAKERARRAEEAAAKRAREEEEEEAAKASAASASASADEDEDGAFVEEGVVFKRKVNA</sequence>
<keyword evidence="3" id="KW-1185">Reference proteome</keyword>
<feature type="compositionally biased region" description="Basic and acidic residues" evidence="1">
    <location>
        <begin position="83"/>
        <end position="102"/>
    </location>
</feature>
<dbReference type="RefSeq" id="XP_003057401.1">
    <property type="nucleotide sequence ID" value="XM_003057355.1"/>
</dbReference>
<feature type="compositionally biased region" description="Low complexity" evidence="1">
    <location>
        <begin position="1"/>
        <end position="13"/>
    </location>
</feature>
<evidence type="ECO:0000313" key="2">
    <source>
        <dbReference type="EMBL" id="EEH59046.1"/>
    </source>
</evidence>
<evidence type="ECO:0000256" key="1">
    <source>
        <dbReference type="SAM" id="MobiDB-lite"/>
    </source>
</evidence>
<reference evidence="2 3" key="1">
    <citation type="journal article" date="2009" name="Science">
        <title>Green evolution and dynamic adaptations revealed by genomes of the marine picoeukaryotes Micromonas.</title>
        <authorList>
            <person name="Worden A.Z."/>
            <person name="Lee J.H."/>
            <person name="Mock T."/>
            <person name="Rouze P."/>
            <person name="Simmons M.P."/>
            <person name="Aerts A.L."/>
            <person name="Allen A.E."/>
            <person name="Cuvelier M.L."/>
            <person name="Derelle E."/>
            <person name="Everett M.V."/>
            <person name="Foulon E."/>
            <person name="Grimwood J."/>
            <person name="Gundlach H."/>
            <person name="Henrissat B."/>
            <person name="Napoli C."/>
            <person name="McDonald S.M."/>
            <person name="Parker M.S."/>
            <person name="Rombauts S."/>
            <person name="Salamov A."/>
            <person name="Von Dassow P."/>
            <person name="Badger J.H."/>
            <person name="Coutinho P.M."/>
            <person name="Demir E."/>
            <person name="Dubchak I."/>
            <person name="Gentemann C."/>
            <person name="Eikrem W."/>
            <person name="Gready J.E."/>
            <person name="John U."/>
            <person name="Lanier W."/>
            <person name="Lindquist E.A."/>
            <person name="Lucas S."/>
            <person name="Mayer K.F."/>
            <person name="Moreau H."/>
            <person name="Not F."/>
            <person name="Otillar R."/>
            <person name="Panaud O."/>
            <person name="Pangilinan J."/>
            <person name="Paulsen I."/>
            <person name="Piegu B."/>
            <person name="Poliakov A."/>
            <person name="Robbens S."/>
            <person name="Schmutz J."/>
            <person name="Toulza E."/>
            <person name="Wyss T."/>
            <person name="Zelensky A."/>
            <person name="Zhou K."/>
            <person name="Armbrust E.V."/>
            <person name="Bhattacharya D."/>
            <person name="Goodenough U.W."/>
            <person name="Van de Peer Y."/>
            <person name="Grigoriev I.V."/>
        </authorList>
    </citation>
    <scope>NUCLEOTIDE SEQUENCE [LARGE SCALE GENOMIC DNA]</scope>
    <source>
        <strain evidence="2 3">CCMP1545</strain>
    </source>
</reference>
<accession>C1MMG5</accession>
<organism evidence="3">
    <name type="scientific">Micromonas pusilla (strain CCMP1545)</name>
    <name type="common">Picoplanktonic green alga</name>
    <dbReference type="NCBI Taxonomy" id="564608"/>
    <lineage>
        <taxon>Eukaryota</taxon>
        <taxon>Viridiplantae</taxon>
        <taxon>Chlorophyta</taxon>
        <taxon>Mamiellophyceae</taxon>
        <taxon>Mamiellales</taxon>
        <taxon>Mamiellaceae</taxon>
        <taxon>Micromonas</taxon>
    </lineage>
</organism>
<proteinExistence type="predicted"/>
<dbReference type="OMA" id="ISAFAMW"/>
<dbReference type="EMBL" id="GG663737">
    <property type="protein sequence ID" value="EEH59046.1"/>
    <property type="molecule type" value="Genomic_DNA"/>
</dbReference>
<protein>
    <submittedName>
        <fullName evidence="2">Predicted protein</fullName>
    </submittedName>
</protein>
<dbReference type="Proteomes" id="UP000001876">
    <property type="component" value="Unassembled WGS sequence"/>
</dbReference>
<gene>
    <name evidence="2" type="ORF">MICPUCDRAFT_38889</name>
</gene>
<dbReference type="AlphaFoldDB" id="C1MMG5"/>